<name>E3H773_ILYPC</name>
<dbReference type="EMBL" id="CP002281">
    <property type="protein sequence ID" value="ADO82554.1"/>
    <property type="molecule type" value="Genomic_DNA"/>
</dbReference>
<feature type="chain" id="PRO_5003171011" description="Lipoprotein" evidence="1">
    <location>
        <begin position="23"/>
        <end position="60"/>
    </location>
</feature>
<dbReference type="AlphaFoldDB" id="E3H773"/>
<evidence type="ECO:0000256" key="1">
    <source>
        <dbReference type="SAM" id="SignalP"/>
    </source>
</evidence>
<dbReference type="KEGG" id="ipo:Ilyop_0768"/>
<evidence type="ECO:0000313" key="3">
    <source>
        <dbReference type="Proteomes" id="UP000006875"/>
    </source>
</evidence>
<dbReference type="OrthoDB" id="9985468at2"/>
<sequence length="60" mass="6708">MKKIILAFFTVLVMSGCSSISAEGRYGSISLKNQSYFNTKKSTGNAYGHNNPNNPHYKKY</sequence>
<keyword evidence="1" id="KW-0732">Signal</keyword>
<dbReference type="RefSeq" id="WP_013387224.1">
    <property type="nucleotide sequence ID" value="NC_014632.1"/>
</dbReference>
<protein>
    <recommendedName>
        <fullName evidence="4">Lipoprotein</fullName>
    </recommendedName>
</protein>
<evidence type="ECO:0008006" key="4">
    <source>
        <dbReference type="Google" id="ProtNLM"/>
    </source>
</evidence>
<keyword evidence="3" id="KW-1185">Reference proteome</keyword>
<dbReference type="HOGENOM" id="CLU_2935330_0_0_0"/>
<reference evidence="2 3" key="1">
    <citation type="journal article" date="2010" name="Stand. Genomic Sci.">
        <title>Complete genome sequence of Ilyobacter polytropus type strain (CuHbu1).</title>
        <authorList>
            <person name="Sikorski J."/>
            <person name="Chertkov O."/>
            <person name="Lapidus A."/>
            <person name="Nolan M."/>
            <person name="Lucas S."/>
            <person name="Del Rio T.G."/>
            <person name="Tice H."/>
            <person name="Cheng J.F."/>
            <person name="Tapia R."/>
            <person name="Han C."/>
            <person name="Goodwin L."/>
            <person name="Pitluck S."/>
            <person name="Liolios K."/>
            <person name="Ivanova N."/>
            <person name="Mavromatis K."/>
            <person name="Mikhailova N."/>
            <person name="Pati A."/>
            <person name="Chen A."/>
            <person name="Palaniappan K."/>
            <person name="Land M."/>
            <person name="Hauser L."/>
            <person name="Chang Y.J."/>
            <person name="Jeffries C.D."/>
            <person name="Brambilla E."/>
            <person name="Yasawong M."/>
            <person name="Rohde M."/>
            <person name="Pukall R."/>
            <person name="Spring S."/>
            <person name="Goker M."/>
            <person name="Woyke T."/>
            <person name="Bristow J."/>
            <person name="Eisen J.A."/>
            <person name="Markowitz V."/>
            <person name="Hugenholtz P."/>
            <person name="Kyrpides N.C."/>
            <person name="Klenk H.P."/>
        </authorList>
    </citation>
    <scope>NUCLEOTIDE SEQUENCE [LARGE SCALE GENOMIC DNA]</scope>
    <source>
        <strain evidence="3">ATCC 51220 / DSM 2926 / LMG 16218 / CuHBu1</strain>
    </source>
</reference>
<gene>
    <name evidence="2" type="ordered locus">Ilyop_0768</name>
</gene>
<evidence type="ECO:0000313" key="2">
    <source>
        <dbReference type="EMBL" id="ADO82554.1"/>
    </source>
</evidence>
<feature type="signal peptide" evidence="1">
    <location>
        <begin position="1"/>
        <end position="22"/>
    </location>
</feature>
<proteinExistence type="predicted"/>
<accession>E3H773</accession>
<dbReference type="Proteomes" id="UP000006875">
    <property type="component" value="Chromosome"/>
</dbReference>
<organism evidence="2 3">
    <name type="scientific">Ilyobacter polytropus (strain ATCC 51220 / DSM 2926 / LMG 16218 / CuHBu1)</name>
    <dbReference type="NCBI Taxonomy" id="572544"/>
    <lineage>
        <taxon>Bacteria</taxon>
        <taxon>Fusobacteriati</taxon>
        <taxon>Fusobacteriota</taxon>
        <taxon>Fusobacteriia</taxon>
        <taxon>Fusobacteriales</taxon>
        <taxon>Fusobacteriaceae</taxon>
        <taxon>Ilyobacter</taxon>
    </lineage>
</organism>
<dbReference type="PROSITE" id="PS51257">
    <property type="entry name" value="PROKAR_LIPOPROTEIN"/>
    <property type="match status" value="1"/>
</dbReference>
<dbReference type="STRING" id="572544.Ilyop_0768"/>